<name>K1KJ36_9BURK</name>
<sequence length="133" mass="15054">MNSHITDFLTFQCRKIFVRGLVLDCHIGAYEHEKHRTQKVTFECDVWIPLQDSTSSCDELQDVLNYDLIVGTISDIAQSAHFNLQETLVDAIADKLATLPGVQLLRVSSAKTEAYEHVDAVGIEVWRRRPSLP</sequence>
<feature type="domain" description="Dihydroneopterin aldolase/epimerase" evidence="8">
    <location>
        <begin position="16"/>
        <end position="127"/>
    </location>
</feature>
<keyword evidence="6" id="KW-0456">Lyase</keyword>
<dbReference type="InterPro" id="IPR006156">
    <property type="entry name" value="Dihydroneopterin_aldolase"/>
</dbReference>
<dbReference type="eggNOG" id="COG1539">
    <property type="taxonomic scope" value="Bacteria"/>
</dbReference>
<evidence type="ECO:0000256" key="3">
    <source>
        <dbReference type="ARBA" id="ARBA00005708"/>
    </source>
</evidence>
<dbReference type="InterPro" id="IPR006157">
    <property type="entry name" value="FolB_dom"/>
</dbReference>
<dbReference type="GO" id="GO:0046656">
    <property type="term" value="P:folic acid biosynthetic process"/>
    <property type="evidence" value="ECO:0007669"/>
    <property type="project" value="UniProtKB-KW"/>
</dbReference>
<evidence type="ECO:0000259" key="8">
    <source>
        <dbReference type="SMART" id="SM00905"/>
    </source>
</evidence>
<dbReference type="InterPro" id="IPR043133">
    <property type="entry name" value="GTP-CH-I_C/QueF"/>
</dbReference>
<comment type="pathway">
    <text evidence="2">Cofactor biosynthesis; tetrahydrofolate biosynthesis; 2-amino-4-hydroxy-6-hydroxymethyl-7,8-dihydropteridine diphosphate from 7,8-dihydroneopterin triphosphate: step 3/4.</text>
</comment>
<accession>K1KJ36</accession>
<dbReference type="STRING" id="742823.HMPREF9465_00602"/>
<dbReference type="SUPFAM" id="SSF55620">
    <property type="entry name" value="Tetrahydrobiopterin biosynthesis enzymes-like"/>
    <property type="match status" value="1"/>
</dbReference>
<dbReference type="Gene3D" id="3.30.1130.10">
    <property type="match status" value="1"/>
</dbReference>
<reference evidence="9 10" key="1">
    <citation type="submission" date="2012-05" db="EMBL/GenBank/DDBJ databases">
        <title>The Genome Sequence of Sutterella wadsworthensis 2_1_59BFAA.</title>
        <authorList>
            <consortium name="The Broad Institute Genome Sequencing Platform"/>
            <person name="Earl A."/>
            <person name="Ward D."/>
            <person name="Feldgarden M."/>
            <person name="Gevers D."/>
            <person name="Daigneault M."/>
            <person name="Strauss J."/>
            <person name="Allen-Vercoe E."/>
            <person name="Walker B."/>
            <person name="Young S.K."/>
            <person name="Zeng Q."/>
            <person name="Gargeya S."/>
            <person name="Fitzgerald M."/>
            <person name="Haas B."/>
            <person name="Abouelleil A."/>
            <person name="Alvarado L."/>
            <person name="Arachchi H.M."/>
            <person name="Berlin A.M."/>
            <person name="Chapman S.B."/>
            <person name="Goldberg J."/>
            <person name="Griggs A."/>
            <person name="Gujja S."/>
            <person name="Hansen M."/>
            <person name="Howarth C."/>
            <person name="Imamovic A."/>
            <person name="Larimer J."/>
            <person name="McCowen C."/>
            <person name="Montmayeur A."/>
            <person name="Murphy C."/>
            <person name="Neiman D."/>
            <person name="Pearson M."/>
            <person name="Priest M."/>
            <person name="Roberts A."/>
            <person name="Saif S."/>
            <person name="Shea T."/>
            <person name="Sisk P."/>
            <person name="Sykes S."/>
            <person name="Wortman J."/>
            <person name="Nusbaum C."/>
            <person name="Birren B."/>
        </authorList>
    </citation>
    <scope>NUCLEOTIDE SEQUENCE [LARGE SCALE GENOMIC DNA]</scope>
    <source>
        <strain evidence="9 10">2_1_59BFAA</strain>
    </source>
</reference>
<dbReference type="Pfam" id="PF02152">
    <property type="entry name" value="FolB"/>
    <property type="match status" value="1"/>
</dbReference>
<evidence type="ECO:0000256" key="6">
    <source>
        <dbReference type="ARBA" id="ARBA00023239"/>
    </source>
</evidence>
<dbReference type="EC" id="4.1.2.25" evidence="4"/>
<dbReference type="NCBIfam" id="TIGR00526">
    <property type="entry name" value="folB_dom"/>
    <property type="match status" value="1"/>
</dbReference>
<gene>
    <name evidence="9" type="ORF">HMPREF9465_00602</name>
</gene>
<dbReference type="Proteomes" id="UP000005835">
    <property type="component" value="Unassembled WGS sequence"/>
</dbReference>
<dbReference type="HOGENOM" id="CLU_112632_0_1_4"/>
<protein>
    <recommendedName>
        <fullName evidence="4">dihydroneopterin aldolase</fullName>
        <ecNumber evidence="4">4.1.2.25</ecNumber>
    </recommendedName>
    <alternativeName>
        <fullName evidence="7">7,8-dihydroneopterin aldolase</fullName>
    </alternativeName>
</protein>
<dbReference type="OrthoDB" id="8774845at2"/>
<comment type="catalytic activity">
    <reaction evidence="1">
        <text>7,8-dihydroneopterin = 6-hydroxymethyl-7,8-dihydropterin + glycolaldehyde</text>
        <dbReference type="Rhea" id="RHEA:10540"/>
        <dbReference type="ChEBI" id="CHEBI:17001"/>
        <dbReference type="ChEBI" id="CHEBI:17071"/>
        <dbReference type="ChEBI" id="CHEBI:44841"/>
        <dbReference type="EC" id="4.1.2.25"/>
    </reaction>
</comment>
<dbReference type="AlphaFoldDB" id="K1KJ36"/>
<dbReference type="PANTHER" id="PTHR42844">
    <property type="entry name" value="DIHYDRONEOPTERIN ALDOLASE 1-RELATED"/>
    <property type="match status" value="1"/>
</dbReference>
<keyword evidence="5" id="KW-0289">Folate biosynthesis</keyword>
<evidence type="ECO:0000256" key="7">
    <source>
        <dbReference type="ARBA" id="ARBA00032903"/>
    </source>
</evidence>
<dbReference type="GO" id="GO:0004150">
    <property type="term" value="F:dihydroneopterin aldolase activity"/>
    <property type="evidence" value="ECO:0007669"/>
    <property type="project" value="UniProtKB-EC"/>
</dbReference>
<evidence type="ECO:0000256" key="4">
    <source>
        <dbReference type="ARBA" id="ARBA00013043"/>
    </source>
</evidence>
<proteinExistence type="inferred from homology"/>
<evidence type="ECO:0000256" key="1">
    <source>
        <dbReference type="ARBA" id="ARBA00001353"/>
    </source>
</evidence>
<comment type="similarity">
    <text evidence="3">Belongs to the DHNA family.</text>
</comment>
<dbReference type="PATRIC" id="fig|742823.3.peg.603"/>
<dbReference type="GO" id="GO:0005737">
    <property type="term" value="C:cytoplasm"/>
    <property type="evidence" value="ECO:0007669"/>
    <property type="project" value="TreeGrafter"/>
</dbReference>
<dbReference type="PANTHER" id="PTHR42844:SF1">
    <property type="entry name" value="DIHYDRONEOPTERIN ALDOLASE 1-RELATED"/>
    <property type="match status" value="1"/>
</dbReference>
<evidence type="ECO:0000313" key="10">
    <source>
        <dbReference type="Proteomes" id="UP000005835"/>
    </source>
</evidence>
<evidence type="ECO:0000313" key="9">
    <source>
        <dbReference type="EMBL" id="EKB31734.1"/>
    </source>
</evidence>
<dbReference type="SMART" id="SM00905">
    <property type="entry name" value="FolB"/>
    <property type="match status" value="1"/>
</dbReference>
<dbReference type="EMBL" id="ADMG01000017">
    <property type="protein sequence ID" value="EKB31734.1"/>
    <property type="molecule type" value="Genomic_DNA"/>
</dbReference>
<keyword evidence="10" id="KW-1185">Reference proteome</keyword>
<comment type="caution">
    <text evidence="9">The sequence shown here is derived from an EMBL/GenBank/DDBJ whole genome shotgun (WGS) entry which is preliminary data.</text>
</comment>
<evidence type="ECO:0000256" key="2">
    <source>
        <dbReference type="ARBA" id="ARBA00005013"/>
    </source>
</evidence>
<evidence type="ECO:0000256" key="5">
    <source>
        <dbReference type="ARBA" id="ARBA00022909"/>
    </source>
</evidence>
<organism evidence="9 10">
    <name type="scientific">Sutterella wadsworthensis 2_1_59BFAA</name>
    <dbReference type="NCBI Taxonomy" id="742823"/>
    <lineage>
        <taxon>Bacteria</taxon>
        <taxon>Pseudomonadati</taxon>
        <taxon>Pseudomonadota</taxon>
        <taxon>Betaproteobacteria</taxon>
        <taxon>Burkholderiales</taxon>
        <taxon>Sutterellaceae</taxon>
        <taxon>Sutterella</taxon>
    </lineage>
</organism>